<evidence type="ECO:0000256" key="10">
    <source>
        <dbReference type="PIRSR" id="PIRSR001400-1"/>
    </source>
</evidence>
<dbReference type="InterPro" id="IPR029017">
    <property type="entry name" value="Enolase-like_N"/>
</dbReference>
<dbReference type="PRINTS" id="PR00148">
    <property type="entry name" value="ENOLASE"/>
</dbReference>
<proteinExistence type="inferred from homology"/>
<reference evidence="16" key="1">
    <citation type="submission" date="2017-09" db="EMBL/GenBank/DDBJ databases">
        <title>Depth-based differentiation of microbial function through sediment-hosted aquifers and enrichment of novel symbionts in the deep terrestrial subsurface.</title>
        <authorList>
            <person name="Probst A.J."/>
            <person name="Ladd B."/>
            <person name="Jarett J.K."/>
            <person name="Geller-Mcgrath D.E."/>
            <person name="Sieber C.M.K."/>
            <person name="Emerson J.B."/>
            <person name="Anantharaman K."/>
            <person name="Thomas B.C."/>
            <person name="Malmstrom R."/>
            <person name="Stieglmeier M."/>
            <person name="Klingl A."/>
            <person name="Woyke T."/>
            <person name="Ryan C.M."/>
            <person name="Banfield J.F."/>
        </authorList>
    </citation>
    <scope>NUCLEOTIDE SEQUENCE [LARGE SCALE GENOMIC DNA]</scope>
</reference>
<organism evidence="15 16">
    <name type="scientific">Candidatus Roizmanbacteria bacterium CG_4_10_14_0_2_um_filter_36_9</name>
    <dbReference type="NCBI Taxonomy" id="1974823"/>
    <lineage>
        <taxon>Bacteria</taxon>
        <taxon>Candidatus Roizmaniibacteriota</taxon>
    </lineage>
</organism>
<dbReference type="Gene3D" id="3.20.20.120">
    <property type="entry name" value="Enolase-like C-terminal domain"/>
    <property type="match status" value="1"/>
</dbReference>
<evidence type="ECO:0000256" key="2">
    <source>
        <dbReference type="ARBA" id="ARBA00009604"/>
    </source>
</evidence>
<dbReference type="SUPFAM" id="SSF54826">
    <property type="entry name" value="Enolase N-terminal domain-like"/>
    <property type="match status" value="1"/>
</dbReference>
<dbReference type="FunFam" id="3.30.390.10:FF:000001">
    <property type="entry name" value="Enolase"/>
    <property type="match status" value="1"/>
</dbReference>
<dbReference type="Proteomes" id="UP000230027">
    <property type="component" value="Unassembled WGS sequence"/>
</dbReference>
<keyword evidence="9 12" id="KW-0479">Metal-binding</keyword>
<dbReference type="PROSITE" id="PS00164">
    <property type="entry name" value="ENOLASE"/>
    <property type="match status" value="1"/>
</dbReference>
<dbReference type="Pfam" id="PF00113">
    <property type="entry name" value="Enolase_C"/>
    <property type="match status" value="1"/>
</dbReference>
<dbReference type="Gene3D" id="3.30.390.10">
    <property type="entry name" value="Enolase-like, N-terminal domain"/>
    <property type="match status" value="1"/>
</dbReference>
<dbReference type="PANTHER" id="PTHR11902:SF1">
    <property type="entry name" value="ENOLASE"/>
    <property type="match status" value="1"/>
</dbReference>
<feature type="binding site" evidence="9 12">
    <location>
        <position position="251"/>
    </location>
    <ligand>
        <name>Mg(2+)</name>
        <dbReference type="ChEBI" id="CHEBI:18420"/>
    </ligand>
</feature>
<comment type="subcellular location">
    <subcellularLocation>
        <location evidence="9">Cytoplasm</location>
    </subcellularLocation>
    <subcellularLocation>
        <location evidence="9">Secreted</location>
    </subcellularLocation>
    <subcellularLocation>
        <location evidence="9">Cell surface</location>
    </subcellularLocation>
    <text evidence="9">Fractions of enolase are present in both the cytoplasm and on the cell surface.</text>
</comment>
<dbReference type="GO" id="GO:0004634">
    <property type="term" value="F:phosphopyruvate hydratase activity"/>
    <property type="evidence" value="ECO:0007669"/>
    <property type="project" value="UniProtKB-UniRule"/>
</dbReference>
<feature type="binding site" evidence="11">
    <location>
        <position position="174"/>
    </location>
    <ligand>
        <name>substrate</name>
    </ligand>
</feature>
<comment type="similarity">
    <text evidence="2 9">Belongs to the enolase family.</text>
</comment>
<dbReference type="EC" id="4.2.1.11" evidence="3 9"/>
<dbReference type="CDD" id="cd03313">
    <property type="entry name" value="enolase"/>
    <property type="match status" value="1"/>
</dbReference>
<feature type="binding site" evidence="9">
    <location>
        <position position="407"/>
    </location>
    <ligand>
        <name>(2R)-2-phosphoglycerate</name>
        <dbReference type="ChEBI" id="CHEBI:58289"/>
    </ligand>
</feature>
<feature type="active site" description="Proton donor" evidence="9 10">
    <location>
        <position position="214"/>
    </location>
</feature>
<evidence type="ECO:0000256" key="3">
    <source>
        <dbReference type="ARBA" id="ARBA00012058"/>
    </source>
</evidence>
<dbReference type="GO" id="GO:0000015">
    <property type="term" value="C:phosphopyruvate hydratase complex"/>
    <property type="evidence" value="ECO:0007669"/>
    <property type="project" value="InterPro"/>
</dbReference>
<comment type="cofactor">
    <cofactor evidence="9">
        <name>Mg(2+)</name>
        <dbReference type="ChEBI" id="CHEBI:18420"/>
    </cofactor>
    <text evidence="9">Binds a second Mg(2+) ion via substrate during catalysis.</text>
</comment>
<dbReference type="GO" id="GO:0009986">
    <property type="term" value="C:cell surface"/>
    <property type="evidence" value="ECO:0007669"/>
    <property type="project" value="UniProtKB-SubCell"/>
</dbReference>
<dbReference type="GO" id="GO:0006096">
    <property type="term" value="P:glycolytic process"/>
    <property type="evidence" value="ECO:0007669"/>
    <property type="project" value="UniProtKB-UniRule"/>
</dbReference>
<feature type="binding site" evidence="9">
    <location>
        <position position="173"/>
    </location>
    <ligand>
        <name>(2R)-2-phosphoglycerate</name>
        <dbReference type="ChEBI" id="CHEBI:58289"/>
    </ligand>
</feature>
<feature type="binding site" evidence="9">
    <location>
        <position position="428"/>
    </location>
    <ligand>
        <name>(2R)-2-phosphoglycerate</name>
        <dbReference type="ChEBI" id="CHEBI:58289"/>
    </ligand>
</feature>
<evidence type="ECO:0000259" key="13">
    <source>
        <dbReference type="SMART" id="SM01192"/>
    </source>
</evidence>
<keyword evidence="9" id="KW-0963">Cytoplasm</keyword>
<dbReference type="SFLD" id="SFLDG00178">
    <property type="entry name" value="enolase"/>
    <property type="match status" value="1"/>
</dbReference>
<feature type="binding site" evidence="11">
    <location>
        <position position="165"/>
    </location>
    <ligand>
        <name>substrate</name>
    </ligand>
</feature>
<evidence type="ECO:0000259" key="14">
    <source>
        <dbReference type="SMART" id="SM01193"/>
    </source>
</evidence>
<accession>A0A2M7U4L3</accession>
<dbReference type="UniPathway" id="UPA00109">
    <property type="reaction ID" value="UER00187"/>
</dbReference>
<dbReference type="InterPro" id="IPR020810">
    <property type="entry name" value="Enolase_C"/>
</dbReference>
<dbReference type="NCBIfam" id="TIGR01060">
    <property type="entry name" value="eno"/>
    <property type="match status" value="1"/>
</dbReference>
<dbReference type="SMART" id="SM01192">
    <property type="entry name" value="Enolase_C"/>
    <property type="match status" value="1"/>
</dbReference>
<evidence type="ECO:0000256" key="8">
    <source>
        <dbReference type="ARBA" id="ARBA00023239"/>
    </source>
</evidence>
<evidence type="ECO:0000256" key="5">
    <source>
        <dbReference type="ARBA" id="ARBA00022525"/>
    </source>
</evidence>
<evidence type="ECO:0000256" key="7">
    <source>
        <dbReference type="ARBA" id="ARBA00023152"/>
    </source>
</evidence>
<dbReference type="GO" id="GO:0000287">
    <property type="term" value="F:magnesium ion binding"/>
    <property type="evidence" value="ECO:0007669"/>
    <property type="project" value="UniProtKB-UniRule"/>
</dbReference>
<dbReference type="AlphaFoldDB" id="A0A2M7U4L3"/>
<keyword evidence="8 9" id="KW-0456">Lyase</keyword>
<dbReference type="HAMAP" id="MF_00318">
    <property type="entry name" value="Enolase"/>
    <property type="match status" value="1"/>
</dbReference>
<feature type="binding site" evidence="11">
    <location>
        <position position="352"/>
    </location>
    <ligand>
        <name>substrate</name>
    </ligand>
</feature>
<dbReference type="SUPFAM" id="SSF51604">
    <property type="entry name" value="Enolase C-terminal domain-like"/>
    <property type="match status" value="1"/>
</dbReference>
<name>A0A2M7U4L3_9BACT</name>
<sequence length="451" mass="50214">MNITKINAIEIMDSRGKPTIRTFITLEDSSVHSSSVPSGASTGAHEAVELRDGDQSRHLGQGVLKAVANVNDIIAPKIIGLKVSDPKKIDSIMIELDGTENKSKLGANAILSVSMAVTRAAAYMAEQPLWQFINEYYFSNQQSTADNQQPSFPRLMVNIVNGGKHAGWNFDIQEFMIMPVSTKPTKSIRIAAEIFQQLGAELKSQKLSTLVGDEGGYSPALSSNEEVFGIIEKAANKCEYNRGRDFDFAVDCAANEFYSEGGYHLRKLPEIILNSFQDLSNSDDKMLKQVQHDTKKYELTSTQLMEYYFELEQKYSISSFEDPFAEDDWDTFAKFTRELTTDNQQPTTVVGDDIFVTNPKRIKRGIEEKSANAVLIKLNQIGTVTETIEAIRMTQNAGWKVAISHRSGETEDTFIADLAYGVAADFIKTGSMSRAERLAKYNRLIEIENGM</sequence>
<comment type="caution">
    <text evidence="15">The sequence shown here is derived from an EMBL/GenBank/DDBJ whole genome shotgun (WGS) entry which is preliminary data.</text>
</comment>
<keyword evidence="5 9" id="KW-0964">Secreted</keyword>
<feature type="binding site" evidence="11">
    <location>
        <begin position="404"/>
        <end position="407"/>
    </location>
    <ligand>
        <name>substrate</name>
    </ligand>
</feature>
<feature type="binding site" evidence="9">
    <location>
        <position position="377"/>
    </location>
    <ligand>
        <name>(2R)-2-phosphoglycerate</name>
        <dbReference type="ChEBI" id="CHEBI:58289"/>
    </ligand>
</feature>
<feature type="binding site" evidence="11">
    <location>
        <position position="321"/>
    </location>
    <ligand>
        <name>substrate</name>
    </ligand>
</feature>
<dbReference type="InterPro" id="IPR020811">
    <property type="entry name" value="Enolase_N"/>
</dbReference>
<feature type="binding site" evidence="9">
    <location>
        <position position="406"/>
    </location>
    <ligand>
        <name>(2R)-2-phosphoglycerate</name>
        <dbReference type="ChEBI" id="CHEBI:58289"/>
    </ligand>
</feature>
<evidence type="ECO:0000313" key="16">
    <source>
        <dbReference type="Proteomes" id="UP000230027"/>
    </source>
</evidence>
<evidence type="ECO:0000313" key="15">
    <source>
        <dbReference type="EMBL" id="PIZ65628.1"/>
    </source>
</evidence>
<feature type="domain" description="Enolase C-terminal TIM barrel" evidence="13">
    <location>
        <begin position="149"/>
        <end position="450"/>
    </location>
</feature>
<gene>
    <name evidence="9" type="primary">eno</name>
    <name evidence="15" type="ORF">COY14_01870</name>
</gene>
<evidence type="ECO:0000256" key="6">
    <source>
        <dbReference type="ARBA" id="ARBA00022842"/>
    </source>
</evidence>
<evidence type="ECO:0000256" key="1">
    <source>
        <dbReference type="ARBA" id="ARBA00005031"/>
    </source>
</evidence>
<keyword evidence="6 9" id="KW-0460">Magnesium</keyword>
<comment type="catalytic activity">
    <reaction evidence="9">
        <text>(2R)-2-phosphoglycerate = phosphoenolpyruvate + H2O</text>
        <dbReference type="Rhea" id="RHEA:10164"/>
        <dbReference type="ChEBI" id="CHEBI:15377"/>
        <dbReference type="ChEBI" id="CHEBI:58289"/>
        <dbReference type="ChEBI" id="CHEBI:58702"/>
        <dbReference type="EC" id="4.2.1.11"/>
    </reaction>
</comment>
<dbReference type="EMBL" id="PFOD01000042">
    <property type="protein sequence ID" value="PIZ65628.1"/>
    <property type="molecule type" value="Genomic_DNA"/>
</dbReference>
<feature type="binding site" evidence="9 12">
    <location>
        <position position="352"/>
    </location>
    <ligand>
        <name>Mg(2+)</name>
        <dbReference type="ChEBI" id="CHEBI:18420"/>
    </ligand>
</feature>
<dbReference type="PANTHER" id="PTHR11902">
    <property type="entry name" value="ENOLASE"/>
    <property type="match status" value="1"/>
</dbReference>
<feature type="domain" description="Enolase N-terminal" evidence="14">
    <location>
        <begin position="3"/>
        <end position="133"/>
    </location>
</feature>
<dbReference type="SFLD" id="SFLDF00002">
    <property type="entry name" value="enolase"/>
    <property type="match status" value="1"/>
</dbReference>
<dbReference type="Pfam" id="PF03952">
    <property type="entry name" value="Enolase_N"/>
    <property type="match status" value="1"/>
</dbReference>
<feature type="active site" description="Proton acceptor" evidence="9 10">
    <location>
        <position position="377"/>
    </location>
</feature>
<dbReference type="InterPro" id="IPR000941">
    <property type="entry name" value="Enolase"/>
</dbReference>
<comment type="pathway">
    <text evidence="1 9">Carbohydrate degradation; glycolysis; pyruvate from D-glyceraldehyde 3-phosphate: step 4/5.</text>
</comment>
<dbReference type="InterPro" id="IPR036849">
    <property type="entry name" value="Enolase-like_C_sf"/>
</dbReference>
<dbReference type="PIRSF" id="PIRSF001400">
    <property type="entry name" value="Enolase"/>
    <property type="match status" value="1"/>
</dbReference>
<evidence type="ECO:0000256" key="4">
    <source>
        <dbReference type="ARBA" id="ARBA00017068"/>
    </source>
</evidence>
<comment type="cofactor">
    <cofactor evidence="12">
        <name>Mg(2+)</name>
        <dbReference type="ChEBI" id="CHEBI:18420"/>
    </cofactor>
    <text evidence="12">Mg(2+) is required for catalysis and for stabilizing the dimer.</text>
</comment>
<protein>
    <recommendedName>
        <fullName evidence="4 9">Enolase</fullName>
        <ecNumber evidence="3 9">4.2.1.11</ecNumber>
    </recommendedName>
    <alternativeName>
        <fullName evidence="9">2-phospho-D-glycerate hydro-lyase</fullName>
    </alternativeName>
    <alternativeName>
        <fullName evidence="9">2-phosphoglycerate dehydratase</fullName>
    </alternativeName>
</protein>
<evidence type="ECO:0000256" key="9">
    <source>
        <dbReference type="HAMAP-Rule" id="MF_00318"/>
    </source>
</evidence>
<dbReference type="GO" id="GO:0005576">
    <property type="term" value="C:extracellular region"/>
    <property type="evidence" value="ECO:0007669"/>
    <property type="project" value="UniProtKB-SubCell"/>
</dbReference>
<comment type="function">
    <text evidence="9">Catalyzes the reversible conversion of 2-phosphoglycerate (2-PG) into phosphoenolpyruvate (PEP). It is essential for the degradation of carbohydrates via glycolysis.</text>
</comment>
<evidence type="ECO:0000256" key="11">
    <source>
        <dbReference type="PIRSR" id="PIRSR001400-2"/>
    </source>
</evidence>
<feature type="binding site" evidence="11">
    <location>
        <position position="428"/>
    </location>
    <ligand>
        <name>substrate</name>
    </ligand>
</feature>
<feature type="binding site" evidence="9 12">
    <location>
        <position position="321"/>
    </location>
    <ligand>
        <name>Mg(2+)</name>
        <dbReference type="ChEBI" id="CHEBI:18420"/>
    </ligand>
</feature>
<dbReference type="SMART" id="SM01193">
    <property type="entry name" value="Enolase_N"/>
    <property type="match status" value="1"/>
</dbReference>
<dbReference type="InterPro" id="IPR020809">
    <property type="entry name" value="Enolase_CS"/>
</dbReference>
<keyword evidence="7 9" id="KW-0324">Glycolysis</keyword>
<evidence type="ECO:0000256" key="12">
    <source>
        <dbReference type="PIRSR" id="PIRSR001400-3"/>
    </source>
</evidence>
<dbReference type="SFLD" id="SFLDS00001">
    <property type="entry name" value="Enolase"/>
    <property type="match status" value="1"/>
</dbReference>
<keyword evidence="15" id="KW-0670">Pyruvate</keyword>